<name>A0ACB7SNP1_HYAAI</name>
<protein>
    <submittedName>
        <fullName evidence="1">Uncharacterized protein</fullName>
    </submittedName>
</protein>
<sequence length="73" mass="8399">MTWATEGKRVVVLGHASVPDHVTRLLEKEPKYAVQFTVHPHNLIGLNRDLSIRVMVPFDNGKMNQDQWYTSPK</sequence>
<evidence type="ECO:0000313" key="2">
    <source>
        <dbReference type="Proteomes" id="UP000821845"/>
    </source>
</evidence>
<organism evidence="1 2">
    <name type="scientific">Hyalomma asiaticum</name>
    <name type="common">Tick</name>
    <dbReference type="NCBI Taxonomy" id="266040"/>
    <lineage>
        <taxon>Eukaryota</taxon>
        <taxon>Metazoa</taxon>
        <taxon>Ecdysozoa</taxon>
        <taxon>Arthropoda</taxon>
        <taxon>Chelicerata</taxon>
        <taxon>Arachnida</taxon>
        <taxon>Acari</taxon>
        <taxon>Parasitiformes</taxon>
        <taxon>Ixodida</taxon>
        <taxon>Ixodoidea</taxon>
        <taxon>Ixodidae</taxon>
        <taxon>Hyalomminae</taxon>
        <taxon>Hyalomma</taxon>
    </lineage>
</organism>
<keyword evidence="2" id="KW-1185">Reference proteome</keyword>
<dbReference type="Proteomes" id="UP000821845">
    <property type="component" value="Chromosome 3"/>
</dbReference>
<accession>A0ACB7SNP1</accession>
<dbReference type="EMBL" id="CM023483">
    <property type="protein sequence ID" value="KAH6936478.1"/>
    <property type="molecule type" value="Genomic_DNA"/>
</dbReference>
<reference evidence="1" key="1">
    <citation type="submission" date="2020-05" db="EMBL/GenBank/DDBJ databases">
        <title>Large-scale comparative analyses of tick genomes elucidate their genetic diversity and vector capacities.</title>
        <authorList>
            <person name="Jia N."/>
            <person name="Wang J."/>
            <person name="Shi W."/>
            <person name="Du L."/>
            <person name="Sun Y."/>
            <person name="Zhan W."/>
            <person name="Jiang J."/>
            <person name="Wang Q."/>
            <person name="Zhang B."/>
            <person name="Ji P."/>
            <person name="Sakyi L.B."/>
            <person name="Cui X."/>
            <person name="Yuan T."/>
            <person name="Jiang B."/>
            <person name="Yang W."/>
            <person name="Lam T.T.-Y."/>
            <person name="Chang Q."/>
            <person name="Ding S."/>
            <person name="Wang X."/>
            <person name="Zhu J."/>
            <person name="Ruan X."/>
            <person name="Zhao L."/>
            <person name="Wei J."/>
            <person name="Que T."/>
            <person name="Du C."/>
            <person name="Cheng J."/>
            <person name="Dai P."/>
            <person name="Han X."/>
            <person name="Huang E."/>
            <person name="Gao Y."/>
            <person name="Liu J."/>
            <person name="Shao H."/>
            <person name="Ye R."/>
            <person name="Li L."/>
            <person name="Wei W."/>
            <person name="Wang X."/>
            <person name="Wang C."/>
            <person name="Yang T."/>
            <person name="Huo Q."/>
            <person name="Li W."/>
            <person name="Guo W."/>
            <person name="Chen H."/>
            <person name="Zhou L."/>
            <person name="Ni X."/>
            <person name="Tian J."/>
            <person name="Zhou Y."/>
            <person name="Sheng Y."/>
            <person name="Liu T."/>
            <person name="Pan Y."/>
            <person name="Xia L."/>
            <person name="Li J."/>
            <person name="Zhao F."/>
            <person name="Cao W."/>
        </authorList>
    </citation>
    <scope>NUCLEOTIDE SEQUENCE</scope>
    <source>
        <strain evidence="1">Hyas-2018</strain>
    </source>
</reference>
<comment type="caution">
    <text evidence="1">The sequence shown here is derived from an EMBL/GenBank/DDBJ whole genome shotgun (WGS) entry which is preliminary data.</text>
</comment>
<proteinExistence type="predicted"/>
<evidence type="ECO:0000313" key="1">
    <source>
        <dbReference type="EMBL" id="KAH6936478.1"/>
    </source>
</evidence>
<gene>
    <name evidence="1" type="ORF">HPB50_017999</name>
</gene>